<keyword evidence="2" id="KW-1185">Reference proteome</keyword>
<reference evidence="1 2" key="1">
    <citation type="submission" date="2022-04" db="EMBL/GenBank/DDBJ databases">
        <title>Positive selection, recombination, and allopatry shape intraspecific diversity of widespread and dominant cyanobacteria.</title>
        <authorList>
            <person name="Wei J."/>
            <person name="Shu W."/>
            <person name="Hu C."/>
        </authorList>
    </citation>
    <scope>NUCLEOTIDE SEQUENCE [LARGE SCALE GENOMIC DNA]</scope>
    <source>
        <strain evidence="1 2">GB2-A4</strain>
    </source>
</reference>
<dbReference type="RefSeq" id="WP_190442049.1">
    <property type="nucleotide sequence ID" value="NZ_JAMPKM010000034.1"/>
</dbReference>
<gene>
    <name evidence="1" type="ORF">NC998_26140</name>
</gene>
<evidence type="ECO:0000313" key="2">
    <source>
        <dbReference type="Proteomes" id="UP001464891"/>
    </source>
</evidence>
<dbReference type="Proteomes" id="UP001464891">
    <property type="component" value="Unassembled WGS sequence"/>
</dbReference>
<comment type="caution">
    <text evidence="1">The sequence shown here is derived from an EMBL/GenBank/DDBJ whole genome shotgun (WGS) entry which is preliminary data.</text>
</comment>
<name>A0ABV0JFK4_9CYAN</name>
<sequence length="56" mass="6065">MAMFIGKPKLAFLTAAGVIWQLAQRQPKVPPGIWILITLATSTEIGSSLFHTLATQ</sequence>
<dbReference type="EMBL" id="JAMPKM010000034">
    <property type="protein sequence ID" value="MEP0820574.1"/>
    <property type="molecule type" value="Genomic_DNA"/>
</dbReference>
<protein>
    <submittedName>
        <fullName evidence="1">Uncharacterized protein</fullName>
    </submittedName>
</protein>
<accession>A0ABV0JFK4</accession>
<evidence type="ECO:0000313" key="1">
    <source>
        <dbReference type="EMBL" id="MEP0820574.1"/>
    </source>
</evidence>
<proteinExistence type="predicted"/>
<organism evidence="1 2">
    <name type="scientific">Trichocoleus desertorum GB2-A4</name>
    <dbReference type="NCBI Taxonomy" id="2933944"/>
    <lineage>
        <taxon>Bacteria</taxon>
        <taxon>Bacillati</taxon>
        <taxon>Cyanobacteriota</taxon>
        <taxon>Cyanophyceae</taxon>
        <taxon>Leptolyngbyales</taxon>
        <taxon>Trichocoleusaceae</taxon>
        <taxon>Trichocoleus</taxon>
    </lineage>
</organism>